<evidence type="ECO:0000313" key="2">
    <source>
        <dbReference type="EMBL" id="SNR35814.1"/>
    </source>
</evidence>
<dbReference type="Proteomes" id="UP000198403">
    <property type="component" value="Unassembled WGS sequence"/>
</dbReference>
<evidence type="ECO:0000313" key="3">
    <source>
        <dbReference type="Proteomes" id="UP000198403"/>
    </source>
</evidence>
<keyword evidence="3" id="KW-1185">Reference proteome</keyword>
<feature type="signal peptide" evidence="1">
    <location>
        <begin position="1"/>
        <end position="20"/>
    </location>
</feature>
<accession>A0A238VNS5</accession>
<organism evidence="2 3">
    <name type="scientific">Blastococcus mobilis</name>
    <dbReference type="NCBI Taxonomy" id="1938746"/>
    <lineage>
        <taxon>Bacteria</taxon>
        <taxon>Bacillati</taxon>
        <taxon>Actinomycetota</taxon>
        <taxon>Actinomycetes</taxon>
        <taxon>Geodermatophilales</taxon>
        <taxon>Geodermatophilaceae</taxon>
        <taxon>Blastococcus</taxon>
    </lineage>
</organism>
<proteinExistence type="predicted"/>
<protein>
    <submittedName>
        <fullName evidence="2">Uncharacterized protein</fullName>
    </submittedName>
</protein>
<feature type="chain" id="PRO_5012873155" evidence="1">
    <location>
        <begin position="21"/>
        <end position="278"/>
    </location>
</feature>
<reference evidence="2 3" key="1">
    <citation type="submission" date="2017-06" db="EMBL/GenBank/DDBJ databases">
        <authorList>
            <person name="Kim H.J."/>
            <person name="Triplett B.A."/>
        </authorList>
    </citation>
    <scope>NUCLEOTIDE SEQUENCE [LARGE SCALE GENOMIC DNA]</scope>
    <source>
        <strain evidence="2 3">DSM 44272</strain>
    </source>
</reference>
<evidence type="ECO:0000256" key="1">
    <source>
        <dbReference type="SAM" id="SignalP"/>
    </source>
</evidence>
<dbReference type="AlphaFoldDB" id="A0A238VNS5"/>
<sequence length="278" mass="28418">MLVTAAFLTAACGTTPPASAPAPASGSGASPIAAVPGIEAEAVRLRTDEVVGGQVQVRVTNTGDDGFTVTAVTLDSPGFALLPSTAVTAEFPPGRVIDLPTPYGSPECDAAPLPAEARLSVVRPDGRVDDVRVPLAGDVLALVHDEECAEQAVAEVVDVSVTGLSDDGEAVSGALTLTRRSGDQRVSATALSRSVLLEARADRLPLILDADEPRVTTAVSFTPATCDPHVLSETKKPYVFPLTVEVGGADPVPVDLPLDDAARDRLAALVQRVCGAAD</sequence>
<dbReference type="EMBL" id="FZNO01000004">
    <property type="protein sequence ID" value="SNR35814.1"/>
    <property type="molecule type" value="Genomic_DNA"/>
</dbReference>
<name>A0A238VNS5_9ACTN</name>
<gene>
    <name evidence="2" type="ORF">SAMN06272737_10422</name>
</gene>
<keyword evidence="1" id="KW-0732">Signal</keyword>